<dbReference type="Pfam" id="PF05036">
    <property type="entry name" value="SPOR"/>
    <property type="match status" value="1"/>
</dbReference>
<feature type="domain" description="SPOR" evidence="1">
    <location>
        <begin position="222"/>
        <end position="300"/>
    </location>
</feature>
<proteinExistence type="predicted"/>
<evidence type="ECO:0000313" key="2">
    <source>
        <dbReference type="EMBL" id="PJR04220.1"/>
    </source>
</evidence>
<dbReference type="InterPro" id="IPR040495">
    <property type="entry name" value="HU-CCDC81_bac_1"/>
</dbReference>
<organism evidence="2 3">
    <name type="scientific">Avrilella dinanensis</name>
    <dbReference type="NCBI Taxonomy" id="2008672"/>
    <lineage>
        <taxon>Bacteria</taxon>
        <taxon>Pseudomonadati</taxon>
        <taxon>Bacteroidota</taxon>
        <taxon>Flavobacteriia</taxon>
        <taxon>Flavobacteriales</taxon>
        <taxon>Flavobacteriaceae</taxon>
        <taxon>Avrilella</taxon>
    </lineage>
</organism>
<dbReference type="InterPro" id="IPR036680">
    <property type="entry name" value="SPOR-like_sf"/>
</dbReference>
<dbReference type="AlphaFoldDB" id="A0A2M9R5U6"/>
<dbReference type="OrthoDB" id="653949at2"/>
<name>A0A2M9R5U6_9FLAO</name>
<dbReference type="InterPro" id="IPR041268">
    <property type="entry name" value="HU-CCDC81_bac_2"/>
</dbReference>
<dbReference type="EMBL" id="NIPO01000001">
    <property type="protein sequence ID" value="PJR04220.1"/>
    <property type="molecule type" value="Genomic_DNA"/>
</dbReference>
<accession>A0A2M9R5U6</accession>
<evidence type="ECO:0000259" key="1">
    <source>
        <dbReference type="PROSITE" id="PS51724"/>
    </source>
</evidence>
<dbReference type="Pfam" id="PF18174">
    <property type="entry name" value="HU-CCDC81_bac_1"/>
    <property type="match status" value="1"/>
</dbReference>
<gene>
    <name evidence="2" type="ORF">CDL10_06540</name>
</gene>
<keyword evidence="3" id="KW-1185">Reference proteome</keyword>
<evidence type="ECO:0000313" key="3">
    <source>
        <dbReference type="Proteomes" id="UP000231960"/>
    </source>
</evidence>
<sequence length="303" mass="34669">MRLEKYISDLLYRHQCVVVPGFGAFIAEEVSATYNPKSQTFIPPRKLVYLNTLLKNNDGLLAQYIAREKQITYSTAVEFISENVTMWNSAIEQKKPIELSGLGTILKNEEGIVGFEAYGIQNYLTTSFGLSNVMVSKLQQAEKETKIIPIQSRKSGYRKYAQAAAAVLIGAGAWFGYNNYQEYTYFESQKNAVTQAVNDKVQQQLQQATFFIEPPQIKFETNETKINHYLIAGAFRTEKRASVLVEELKEKGFENARFLSKTKYNLYPVTYGSYTDETEAREKLREIQKTDNKEAWILTQESK</sequence>
<dbReference type="SUPFAM" id="SSF110997">
    <property type="entry name" value="Sporulation related repeat"/>
    <property type="match status" value="1"/>
</dbReference>
<dbReference type="Pfam" id="PF18175">
    <property type="entry name" value="HU-CCDC81_bac_2"/>
    <property type="match status" value="1"/>
</dbReference>
<dbReference type="GO" id="GO:0042834">
    <property type="term" value="F:peptidoglycan binding"/>
    <property type="evidence" value="ECO:0007669"/>
    <property type="project" value="InterPro"/>
</dbReference>
<dbReference type="InterPro" id="IPR007730">
    <property type="entry name" value="SPOR-like_dom"/>
</dbReference>
<dbReference type="RefSeq" id="WP_100677783.1">
    <property type="nucleotide sequence ID" value="NZ_NIPO01000001.1"/>
</dbReference>
<protein>
    <recommendedName>
        <fullName evidence="1">SPOR domain-containing protein</fullName>
    </recommendedName>
</protein>
<dbReference type="Gene3D" id="3.30.70.1070">
    <property type="entry name" value="Sporulation related repeat"/>
    <property type="match status" value="1"/>
</dbReference>
<comment type="caution">
    <text evidence="2">The sequence shown here is derived from an EMBL/GenBank/DDBJ whole genome shotgun (WGS) entry which is preliminary data.</text>
</comment>
<reference evidence="2 3" key="1">
    <citation type="submission" date="2017-06" db="EMBL/GenBank/DDBJ databases">
        <title>Description of Avrilella dinanensis gen. nov. sp. nov.</title>
        <authorList>
            <person name="Leyer C."/>
            <person name="Sassi M."/>
            <person name="Minet J."/>
            <person name="Kayal S."/>
            <person name="Cattoir V."/>
        </authorList>
    </citation>
    <scope>NUCLEOTIDE SEQUENCE [LARGE SCALE GENOMIC DNA]</scope>
    <source>
        <strain evidence="2 3">UR159</strain>
    </source>
</reference>
<dbReference type="PROSITE" id="PS51724">
    <property type="entry name" value="SPOR"/>
    <property type="match status" value="1"/>
</dbReference>
<dbReference type="Proteomes" id="UP000231960">
    <property type="component" value="Unassembled WGS sequence"/>
</dbReference>